<keyword evidence="4" id="KW-0325">Glycoprotein</keyword>
<keyword evidence="4" id="KW-0336">GPI-anchor</keyword>
<evidence type="ECO:0000256" key="10">
    <source>
        <dbReference type="ARBA" id="ARBA00023288"/>
    </source>
</evidence>
<keyword evidence="8" id="KW-0472">Membrane</keyword>
<feature type="chain" id="PRO_5001698840" evidence="12">
    <location>
        <begin position="23"/>
        <end position="102"/>
    </location>
</feature>
<keyword evidence="7" id="KW-0378">Hydrolase</keyword>
<evidence type="ECO:0000256" key="1">
    <source>
        <dbReference type="ARBA" id="ARBA00001941"/>
    </source>
</evidence>
<dbReference type="GO" id="GO:0071555">
    <property type="term" value="P:cell wall organization"/>
    <property type="evidence" value="ECO:0007669"/>
    <property type="project" value="UniProtKB-KW"/>
</dbReference>
<evidence type="ECO:0000256" key="11">
    <source>
        <dbReference type="ARBA" id="ARBA00023316"/>
    </source>
</evidence>
<evidence type="ECO:0000256" key="5">
    <source>
        <dbReference type="ARBA" id="ARBA00022723"/>
    </source>
</evidence>
<dbReference type="PANTHER" id="PTHR46471">
    <property type="entry name" value="CHITIN DEACETYLASE"/>
    <property type="match status" value="1"/>
</dbReference>
<feature type="signal peptide" evidence="12">
    <location>
        <begin position="1"/>
        <end position="22"/>
    </location>
</feature>
<name>A0A074SJ14_9AGAM</name>
<evidence type="ECO:0000256" key="8">
    <source>
        <dbReference type="ARBA" id="ARBA00023136"/>
    </source>
</evidence>
<keyword evidence="5" id="KW-0479">Metal-binding</keyword>
<dbReference type="Pfam" id="PF01522">
    <property type="entry name" value="Polysacc_deac_1"/>
    <property type="match status" value="1"/>
</dbReference>
<dbReference type="GO" id="GO:0005886">
    <property type="term" value="C:plasma membrane"/>
    <property type="evidence" value="ECO:0007669"/>
    <property type="project" value="UniProtKB-SubCell"/>
</dbReference>
<gene>
    <name evidence="14" type="ORF">V565_088690</name>
</gene>
<dbReference type="SUPFAM" id="SSF88713">
    <property type="entry name" value="Glycoside hydrolase/deacetylase"/>
    <property type="match status" value="1"/>
</dbReference>
<protein>
    <submittedName>
        <fullName evidence="14">Carbohydrate esterase family 4 protein</fullName>
    </submittedName>
</protein>
<proteinExistence type="predicted"/>
<dbReference type="EMBL" id="AZST01000298">
    <property type="protein sequence ID" value="KEP50007.1"/>
    <property type="molecule type" value="Genomic_DNA"/>
</dbReference>
<evidence type="ECO:0000256" key="12">
    <source>
        <dbReference type="SAM" id="SignalP"/>
    </source>
</evidence>
<dbReference type="AlphaFoldDB" id="A0A074SJ14"/>
<organism evidence="14 15">
    <name type="scientific">Rhizoctonia solani 123E</name>
    <dbReference type="NCBI Taxonomy" id="1423351"/>
    <lineage>
        <taxon>Eukaryota</taxon>
        <taxon>Fungi</taxon>
        <taxon>Dikarya</taxon>
        <taxon>Basidiomycota</taxon>
        <taxon>Agaricomycotina</taxon>
        <taxon>Agaricomycetes</taxon>
        <taxon>Cantharellales</taxon>
        <taxon>Ceratobasidiaceae</taxon>
        <taxon>Rhizoctonia</taxon>
    </lineage>
</organism>
<keyword evidence="15" id="KW-1185">Reference proteome</keyword>
<evidence type="ECO:0000256" key="9">
    <source>
        <dbReference type="ARBA" id="ARBA00023277"/>
    </source>
</evidence>
<dbReference type="GO" id="GO:0005975">
    <property type="term" value="P:carbohydrate metabolic process"/>
    <property type="evidence" value="ECO:0007669"/>
    <property type="project" value="InterPro"/>
</dbReference>
<dbReference type="Gene3D" id="3.20.20.370">
    <property type="entry name" value="Glycoside hydrolase/deacetylase"/>
    <property type="match status" value="1"/>
</dbReference>
<feature type="domain" description="NodB homology" evidence="13">
    <location>
        <begin position="44"/>
        <end position="102"/>
    </location>
</feature>
<keyword evidence="9" id="KW-0119">Carbohydrate metabolism</keyword>
<keyword evidence="3" id="KW-1003">Cell membrane</keyword>
<dbReference type="InterPro" id="IPR011330">
    <property type="entry name" value="Glyco_hydro/deAcase_b/a-brl"/>
</dbReference>
<evidence type="ECO:0000256" key="7">
    <source>
        <dbReference type="ARBA" id="ARBA00022801"/>
    </source>
</evidence>
<keyword evidence="11" id="KW-0961">Cell wall biogenesis/degradation</keyword>
<dbReference type="GO" id="GO:0098552">
    <property type="term" value="C:side of membrane"/>
    <property type="evidence" value="ECO:0007669"/>
    <property type="project" value="UniProtKB-KW"/>
</dbReference>
<evidence type="ECO:0000256" key="4">
    <source>
        <dbReference type="ARBA" id="ARBA00022622"/>
    </source>
</evidence>
<feature type="non-terminal residue" evidence="14">
    <location>
        <position position="102"/>
    </location>
</feature>
<dbReference type="InterPro" id="IPR002509">
    <property type="entry name" value="NODB_dom"/>
</dbReference>
<comment type="cofactor">
    <cofactor evidence="1">
        <name>Co(2+)</name>
        <dbReference type="ChEBI" id="CHEBI:48828"/>
    </cofactor>
</comment>
<sequence>MQFLAKFSIAAAFASSIVGTLASPLNSTLSFGLAQVITKCAKPNTVALTFDDGPHWYLYDISKTLVAAGAKGTFFFNGNNYGCIYDPANMKRVKYAYNKGHQ</sequence>
<evidence type="ECO:0000256" key="2">
    <source>
        <dbReference type="ARBA" id="ARBA00004609"/>
    </source>
</evidence>
<evidence type="ECO:0000256" key="3">
    <source>
        <dbReference type="ARBA" id="ARBA00022475"/>
    </source>
</evidence>
<dbReference type="HOGENOM" id="CLU_181698_0_0_1"/>
<dbReference type="GO" id="GO:0016810">
    <property type="term" value="F:hydrolase activity, acting on carbon-nitrogen (but not peptide) bonds"/>
    <property type="evidence" value="ECO:0007669"/>
    <property type="project" value="InterPro"/>
</dbReference>
<comment type="caution">
    <text evidence="14">The sequence shown here is derived from an EMBL/GenBank/DDBJ whole genome shotgun (WGS) entry which is preliminary data.</text>
</comment>
<keyword evidence="10" id="KW-0449">Lipoprotein</keyword>
<accession>A0A074SJ14</accession>
<dbReference type="OrthoDB" id="2125469at2759"/>
<evidence type="ECO:0000313" key="15">
    <source>
        <dbReference type="Proteomes" id="UP000027456"/>
    </source>
</evidence>
<dbReference type="PANTHER" id="PTHR46471:SF2">
    <property type="entry name" value="CHITIN DEACETYLASE-RELATED"/>
    <property type="match status" value="1"/>
</dbReference>
<evidence type="ECO:0000313" key="14">
    <source>
        <dbReference type="EMBL" id="KEP50007.1"/>
    </source>
</evidence>
<dbReference type="GO" id="GO:0046872">
    <property type="term" value="F:metal ion binding"/>
    <property type="evidence" value="ECO:0007669"/>
    <property type="project" value="UniProtKB-KW"/>
</dbReference>
<reference evidence="14 15" key="1">
    <citation type="submission" date="2013-12" db="EMBL/GenBank/DDBJ databases">
        <authorList>
            <person name="Cubeta M."/>
            <person name="Pakala S."/>
            <person name="Fedorova N."/>
            <person name="Thomas E."/>
            <person name="Dean R."/>
            <person name="Jabaji S."/>
            <person name="Neate S."/>
            <person name="Toda T."/>
            <person name="Tavantzis S."/>
            <person name="Vilgalys R."/>
            <person name="Bharathan N."/>
            <person name="Pakala S."/>
            <person name="Losada L.S."/>
            <person name="Zafar N."/>
            <person name="Nierman W."/>
        </authorList>
    </citation>
    <scope>NUCLEOTIDE SEQUENCE [LARGE SCALE GENOMIC DNA]</scope>
    <source>
        <strain evidence="14 15">123E</strain>
    </source>
</reference>
<keyword evidence="6 12" id="KW-0732">Signal</keyword>
<dbReference type="STRING" id="1423351.A0A074SJ14"/>
<comment type="subcellular location">
    <subcellularLocation>
        <location evidence="2">Cell membrane</location>
        <topology evidence="2">Lipid-anchor</topology>
        <topology evidence="2">GPI-anchor</topology>
    </subcellularLocation>
</comment>
<dbReference type="PROSITE" id="PS51677">
    <property type="entry name" value="NODB"/>
    <property type="match status" value="1"/>
</dbReference>
<evidence type="ECO:0000259" key="13">
    <source>
        <dbReference type="PROSITE" id="PS51677"/>
    </source>
</evidence>
<dbReference type="Proteomes" id="UP000027456">
    <property type="component" value="Unassembled WGS sequence"/>
</dbReference>
<evidence type="ECO:0000256" key="6">
    <source>
        <dbReference type="ARBA" id="ARBA00022729"/>
    </source>
</evidence>